<dbReference type="InterPro" id="IPR029510">
    <property type="entry name" value="Ald_DH_CS_GLU"/>
</dbReference>
<dbReference type="EMBL" id="WMQE01000001">
    <property type="protein sequence ID" value="MTK19949.1"/>
    <property type="molecule type" value="Genomic_DNA"/>
</dbReference>
<evidence type="ECO:0000313" key="10">
    <source>
        <dbReference type="EMBL" id="MTK19949.1"/>
    </source>
</evidence>
<dbReference type="GeneID" id="60060026"/>
<dbReference type="FunFam" id="3.40.605.10:FF:000004">
    <property type="entry name" value="Aldehyde dehydrogenase"/>
    <property type="match status" value="1"/>
</dbReference>
<evidence type="ECO:0000256" key="8">
    <source>
        <dbReference type="SAM" id="MobiDB-lite"/>
    </source>
</evidence>
<feature type="compositionally biased region" description="Polar residues" evidence="8">
    <location>
        <begin position="1"/>
        <end position="11"/>
    </location>
</feature>
<feature type="domain" description="Aldehyde dehydrogenase" evidence="9">
    <location>
        <begin position="41"/>
        <end position="451"/>
    </location>
</feature>
<sequence length="480" mass="53902">MKALNSNLTNHQTHREKQESMKTELNHILTQHQDYLEQRGGNIPLSVRIEGLKRLKETIKKYEVDLQEALKIDLGKNEFEAYSTEIGFIYASIDYTLKRLKKWARPKRVKSEAAQLIGTSLIIPSAYGVVLIIGPFNYPVQLLLEPLIGAIAGGNVAVLKPSEFTPHVESVMVRLIKEAFDSRYVSVVTGDYQVNQALLDLRFDYIFFTGSVNVGKIVMEKASHHLTPLTLELGGKSPVIVDETANLKLAAKRIAWGKFMNAGQTCVAPDYVMVHHSVYEAFLKELQTVIKSFYGDNIQSNPEFGRIVTTRHASRLADLIEGNRDQVVMGGAVDLEDRFIEPTVFKEVTLTSSLMEDELFGPLLPTMSYQSMDEIKRCLKAHPNPLAFYVFSENKAFSHQLITQFSFGGGCINDTITHVASSRLPFGGVGSSGMGRYHGEASFKTFTYEKSMVNRSTKIHLNLVFPPYKDKLKLIKKIMK</sequence>
<evidence type="ECO:0000256" key="5">
    <source>
        <dbReference type="PIRSR" id="PIRSR036492-1"/>
    </source>
</evidence>
<dbReference type="InterPro" id="IPR016163">
    <property type="entry name" value="Ald_DH_C"/>
</dbReference>
<evidence type="ECO:0000259" key="9">
    <source>
        <dbReference type="Pfam" id="PF00171"/>
    </source>
</evidence>
<dbReference type="Pfam" id="PF00171">
    <property type="entry name" value="Aldedh"/>
    <property type="match status" value="1"/>
</dbReference>
<dbReference type="InterPro" id="IPR016162">
    <property type="entry name" value="Ald_DH_N"/>
</dbReference>
<dbReference type="AlphaFoldDB" id="A0A9X5AN25"/>
<protein>
    <recommendedName>
        <fullName evidence="4">Aldehyde dehydrogenase</fullName>
    </recommendedName>
</protein>
<dbReference type="GO" id="GO:0006081">
    <property type="term" value="P:aldehyde metabolic process"/>
    <property type="evidence" value="ECO:0007669"/>
    <property type="project" value="InterPro"/>
</dbReference>
<proteinExistence type="inferred from homology"/>
<evidence type="ECO:0000256" key="1">
    <source>
        <dbReference type="ARBA" id="ARBA00009986"/>
    </source>
</evidence>
<gene>
    <name evidence="10" type="ORF">GMA92_00660</name>
</gene>
<evidence type="ECO:0000256" key="6">
    <source>
        <dbReference type="PROSITE-ProRule" id="PRU10007"/>
    </source>
</evidence>
<comment type="caution">
    <text evidence="10">The sequence shown here is derived from an EMBL/GenBank/DDBJ whole genome shotgun (WGS) entry which is preliminary data.</text>
</comment>
<dbReference type="PANTHER" id="PTHR43570">
    <property type="entry name" value="ALDEHYDE DEHYDROGENASE"/>
    <property type="match status" value="1"/>
</dbReference>
<dbReference type="GO" id="GO:0005737">
    <property type="term" value="C:cytoplasm"/>
    <property type="evidence" value="ECO:0007669"/>
    <property type="project" value="TreeGrafter"/>
</dbReference>
<dbReference type="FunFam" id="3.40.309.10:FF:000025">
    <property type="entry name" value="Aldehyde dehydrogenase"/>
    <property type="match status" value="1"/>
</dbReference>
<dbReference type="InterPro" id="IPR016161">
    <property type="entry name" value="Ald_DH/histidinol_DH"/>
</dbReference>
<dbReference type="CDD" id="cd07136">
    <property type="entry name" value="ALDH_YwdH-P39616"/>
    <property type="match status" value="1"/>
</dbReference>
<evidence type="ECO:0000256" key="2">
    <source>
        <dbReference type="ARBA" id="ARBA00023002"/>
    </source>
</evidence>
<keyword evidence="2 4" id="KW-0560">Oxidoreductase</keyword>
<dbReference type="PROSITE" id="PS00070">
    <property type="entry name" value="ALDEHYDE_DEHYDR_CYS"/>
    <property type="match status" value="1"/>
</dbReference>
<feature type="active site" evidence="5 6">
    <location>
        <position position="232"/>
    </location>
</feature>
<feature type="active site" evidence="5">
    <location>
        <position position="266"/>
    </location>
</feature>
<organism evidence="10 11">
    <name type="scientific">Turicibacter sanguinis</name>
    <dbReference type="NCBI Taxonomy" id="154288"/>
    <lineage>
        <taxon>Bacteria</taxon>
        <taxon>Bacillati</taxon>
        <taxon>Bacillota</taxon>
        <taxon>Erysipelotrichia</taxon>
        <taxon>Erysipelotrichales</taxon>
        <taxon>Turicibacteraceae</taxon>
        <taxon>Turicibacter</taxon>
    </lineage>
</organism>
<evidence type="ECO:0000313" key="11">
    <source>
        <dbReference type="Proteomes" id="UP000487649"/>
    </source>
</evidence>
<evidence type="ECO:0000256" key="7">
    <source>
        <dbReference type="RuleBase" id="RU003345"/>
    </source>
</evidence>
<dbReference type="InterPro" id="IPR012394">
    <property type="entry name" value="Aldehyde_DH_NAD(P)"/>
</dbReference>
<dbReference type="PIRSF" id="PIRSF036492">
    <property type="entry name" value="ALDH"/>
    <property type="match status" value="1"/>
</dbReference>
<dbReference type="Proteomes" id="UP000487649">
    <property type="component" value="Unassembled WGS sequence"/>
</dbReference>
<dbReference type="RefSeq" id="WP_006783817.1">
    <property type="nucleotide sequence ID" value="NZ_CABJBH010000008.1"/>
</dbReference>
<dbReference type="InterPro" id="IPR015590">
    <property type="entry name" value="Aldehyde_DH_dom"/>
</dbReference>
<dbReference type="PROSITE" id="PS00687">
    <property type="entry name" value="ALDEHYDE_DEHYDR_GLU"/>
    <property type="match status" value="1"/>
</dbReference>
<dbReference type="SUPFAM" id="SSF53720">
    <property type="entry name" value="ALDH-like"/>
    <property type="match status" value="1"/>
</dbReference>
<dbReference type="Gene3D" id="3.40.309.10">
    <property type="entry name" value="Aldehyde Dehydrogenase, Chain A, domain 2"/>
    <property type="match status" value="1"/>
</dbReference>
<keyword evidence="3" id="KW-0520">NAD</keyword>
<evidence type="ECO:0000256" key="3">
    <source>
        <dbReference type="ARBA" id="ARBA00023027"/>
    </source>
</evidence>
<dbReference type="PANTHER" id="PTHR43570:SF16">
    <property type="entry name" value="ALDEHYDE DEHYDROGENASE TYPE III, ISOFORM Q"/>
    <property type="match status" value="1"/>
</dbReference>
<reference evidence="10 11" key="1">
    <citation type="journal article" date="2019" name="Nat. Med.">
        <title>A library of human gut bacterial isolates paired with longitudinal multiomics data enables mechanistic microbiome research.</title>
        <authorList>
            <person name="Poyet M."/>
            <person name="Groussin M."/>
            <person name="Gibbons S.M."/>
            <person name="Avila-Pacheco J."/>
            <person name="Jiang X."/>
            <person name="Kearney S.M."/>
            <person name="Perrotta A.R."/>
            <person name="Berdy B."/>
            <person name="Zhao S."/>
            <person name="Lieberman T.D."/>
            <person name="Swanson P.K."/>
            <person name="Smith M."/>
            <person name="Roesemann S."/>
            <person name="Alexander J.E."/>
            <person name="Rich S.A."/>
            <person name="Livny J."/>
            <person name="Vlamakis H."/>
            <person name="Clish C."/>
            <person name="Bullock K."/>
            <person name="Deik A."/>
            <person name="Scott J."/>
            <person name="Pierce K.A."/>
            <person name="Xavier R.J."/>
            <person name="Alm E.J."/>
        </authorList>
    </citation>
    <scope>NUCLEOTIDE SEQUENCE [LARGE SCALE GENOMIC DNA]</scope>
    <source>
        <strain evidence="10 11">BIOML-A198</strain>
    </source>
</reference>
<feature type="region of interest" description="Disordered" evidence="8">
    <location>
        <begin position="1"/>
        <end position="22"/>
    </location>
</feature>
<dbReference type="Gene3D" id="3.40.605.10">
    <property type="entry name" value="Aldehyde Dehydrogenase, Chain A, domain 1"/>
    <property type="match status" value="1"/>
</dbReference>
<dbReference type="GO" id="GO:0004029">
    <property type="term" value="F:aldehyde dehydrogenase (NAD+) activity"/>
    <property type="evidence" value="ECO:0007669"/>
    <property type="project" value="TreeGrafter"/>
</dbReference>
<feature type="compositionally biased region" description="Basic and acidic residues" evidence="8">
    <location>
        <begin position="13"/>
        <end position="22"/>
    </location>
</feature>
<dbReference type="InterPro" id="IPR016160">
    <property type="entry name" value="Ald_DH_CS_CYS"/>
</dbReference>
<name>A0A9X5AN25_9FIRM</name>
<evidence type="ECO:0000256" key="4">
    <source>
        <dbReference type="PIRNR" id="PIRNR036492"/>
    </source>
</evidence>
<accession>A0A9X5AN25</accession>
<comment type="similarity">
    <text evidence="1 4 7">Belongs to the aldehyde dehydrogenase family.</text>
</comment>